<keyword evidence="12" id="KW-0407">Ion channel</keyword>
<dbReference type="FunFam" id="1.25.40.20:FF:000181">
    <property type="entry name" value="Nanchung, isoform A"/>
    <property type="match status" value="1"/>
</dbReference>
<dbReference type="Proteomes" id="UP000055024">
    <property type="component" value="Unassembled WGS sequence"/>
</dbReference>
<dbReference type="GO" id="GO:0005262">
    <property type="term" value="F:calcium channel activity"/>
    <property type="evidence" value="ECO:0007669"/>
    <property type="project" value="UniProtKB-KW"/>
</dbReference>
<keyword evidence="3" id="KW-1003">Cell membrane</keyword>
<evidence type="ECO:0000259" key="15">
    <source>
        <dbReference type="Pfam" id="PF00520"/>
    </source>
</evidence>
<dbReference type="PROSITE" id="PS50297">
    <property type="entry name" value="ANK_REP_REGION"/>
    <property type="match status" value="1"/>
</dbReference>
<dbReference type="GO" id="GO:0005886">
    <property type="term" value="C:plasma membrane"/>
    <property type="evidence" value="ECO:0007669"/>
    <property type="project" value="UniProtKB-SubCell"/>
</dbReference>
<evidence type="ECO:0000256" key="9">
    <source>
        <dbReference type="ARBA" id="ARBA00022989"/>
    </source>
</evidence>
<feature type="domain" description="Ion transport" evidence="15">
    <location>
        <begin position="456"/>
        <end position="733"/>
    </location>
</feature>
<evidence type="ECO:0000256" key="4">
    <source>
        <dbReference type="ARBA" id="ARBA00022568"/>
    </source>
</evidence>
<feature type="transmembrane region" description="Helical" evidence="14">
    <location>
        <begin position="510"/>
        <end position="534"/>
    </location>
</feature>
<feature type="transmembrane region" description="Helical" evidence="14">
    <location>
        <begin position="701"/>
        <end position="719"/>
    </location>
</feature>
<keyword evidence="17" id="KW-1185">Reference proteome</keyword>
<evidence type="ECO:0000256" key="14">
    <source>
        <dbReference type="SAM" id="Phobius"/>
    </source>
</evidence>
<protein>
    <submittedName>
        <fullName evidence="16">Transient receptor potential cation channel subfamily V member 6</fullName>
    </submittedName>
</protein>
<dbReference type="OrthoDB" id="533508at2759"/>
<dbReference type="PANTHER" id="PTHR10582">
    <property type="entry name" value="TRANSIENT RECEPTOR POTENTIAL ION CHANNEL PROTEIN"/>
    <property type="match status" value="1"/>
</dbReference>
<evidence type="ECO:0000256" key="1">
    <source>
        <dbReference type="ARBA" id="ARBA00004651"/>
    </source>
</evidence>
<keyword evidence="5" id="KW-0107">Calcium channel</keyword>
<dbReference type="EMBL" id="JYDP01000003">
    <property type="protein sequence ID" value="KRZ18344.1"/>
    <property type="molecule type" value="Genomic_DNA"/>
</dbReference>
<dbReference type="Gene3D" id="1.10.287.70">
    <property type="match status" value="1"/>
</dbReference>
<reference evidence="16 17" key="1">
    <citation type="submission" date="2015-01" db="EMBL/GenBank/DDBJ databases">
        <title>Evolution of Trichinella species and genotypes.</title>
        <authorList>
            <person name="Korhonen P.K."/>
            <person name="Edoardo P."/>
            <person name="Giuseppe L.R."/>
            <person name="Gasser R.B."/>
        </authorList>
    </citation>
    <scope>NUCLEOTIDE SEQUENCE [LARGE SCALE GENOMIC DNA]</scope>
    <source>
        <strain evidence="16">ISS1029</strain>
    </source>
</reference>
<evidence type="ECO:0000313" key="16">
    <source>
        <dbReference type="EMBL" id="KRZ18344.1"/>
    </source>
</evidence>
<feature type="transmembrane region" description="Helical" evidence="14">
    <location>
        <begin position="617"/>
        <end position="640"/>
    </location>
</feature>
<dbReference type="InterPro" id="IPR002110">
    <property type="entry name" value="Ankyrin_rpt"/>
</dbReference>
<keyword evidence="7" id="KW-0677">Repeat</keyword>
<accession>A0A0V1I698</accession>
<gene>
    <name evidence="16" type="primary">Trpv6</name>
    <name evidence="16" type="ORF">T11_12388</name>
</gene>
<keyword evidence="8" id="KW-0106">Calcium</keyword>
<keyword evidence="13" id="KW-0040">ANK repeat</keyword>
<dbReference type="AlphaFoldDB" id="A0A0V1I698"/>
<dbReference type="InterPro" id="IPR005821">
    <property type="entry name" value="Ion_trans_dom"/>
</dbReference>
<sequence>MDELILNAGTRAQRSDHADAEAEWHLNMGNTPTTSATANLVIGIKRAQESQNSKLYRLVDYNGEGELIQWMKYSMSIGDYNILDGLIELKITPFLYGGGKGKLVPISELVKMRNDERNALLSTLRRKKGKGKSGPNILENVNQDNMQGDMMKALKRLDGGGGKQGGASKYRELCWDISQRGAMGETLVHICLLNGTHLHNEVAKILIRTFPKLVNDIYLSEEYYGQSPLHQAIVNEDIAMVRFLLQHGADVHQRCYGAFFCPDDQKESRTDSLEHEWVDIHQNTNYAGRTYWGEYPLSFAACTRQPDCCRMLKAAKADLNMRDTNGNTVLHLMVIHELPDIFDLLYKLGAKLHIKNNQNLTPLTLAAKLGKKQMFNHVLNYEKEELWTYGSVTWIAYPLSNIDTIEEQTGDLMPISALSLIVFGETSRHLQLIDGLIENVLEAKWKVFGKRRFATQLFKFIIYFAFLCSAVVLRPTTYNIELPYLEAGMTPMNINVTCCRLLKIYDYYDIARIILEICTICGAVMYVIGAAIQIKRITWKLYIKSLASFPGLCSFWISFLFLLLSIIFRLTCSYKAEFYTSALAVLMSSFNFLFFLRSNRLVGPFVIMFYKMMAGDVFRFLLIYVIFLFGFSQAFFIIFLGCHRGMNTTEILSSSSERMPPPDTLAHPLEAMARLFMVNVGEFQILYKVLDTCRLATLGKFVFIFFQILVSLLLINMFIASMTRTYEAVNETQMEWKRQWAQVILMLEQSINPKQRLAALLKYSRPKGIDRKRRAFVVMTRCVKKATSPDEEETENNKSKPQTADVIEKKKIAYKKNLVNNMF</sequence>
<evidence type="ECO:0000256" key="6">
    <source>
        <dbReference type="ARBA" id="ARBA00022692"/>
    </source>
</evidence>
<evidence type="ECO:0000256" key="7">
    <source>
        <dbReference type="ARBA" id="ARBA00022737"/>
    </source>
</evidence>
<feature type="transmembrane region" description="Helical" evidence="14">
    <location>
        <begin position="546"/>
        <end position="570"/>
    </location>
</feature>
<keyword evidence="4" id="KW-0109">Calcium transport</keyword>
<dbReference type="GO" id="GO:0098703">
    <property type="term" value="P:calcium ion import across plasma membrane"/>
    <property type="evidence" value="ECO:0007669"/>
    <property type="project" value="TreeGrafter"/>
</dbReference>
<evidence type="ECO:0000256" key="2">
    <source>
        <dbReference type="ARBA" id="ARBA00022448"/>
    </source>
</evidence>
<dbReference type="PANTHER" id="PTHR10582:SF28">
    <property type="entry name" value="NANCHUNG, ISOFORM B"/>
    <property type="match status" value="1"/>
</dbReference>
<dbReference type="Pfam" id="PF00520">
    <property type="entry name" value="Ion_trans"/>
    <property type="match status" value="1"/>
</dbReference>
<keyword evidence="11 14" id="KW-0472">Membrane</keyword>
<evidence type="ECO:0000256" key="13">
    <source>
        <dbReference type="PROSITE-ProRule" id="PRU00023"/>
    </source>
</evidence>
<dbReference type="InterPro" id="IPR036770">
    <property type="entry name" value="Ankyrin_rpt-contain_sf"/>
</dbReference>
<evidence type="ECO:0000256" key="10">
    <source>
        <dbReference type="ARBA" id="ARBA00023065"/>
    </source>
</evidence>
<dbReference type="InterPro" id="IPR024862">
    <property type="entry name" value="TRPV"/>
</dbReference>
<comment type="caution">
    <text evidence="16">The sequence shown here is derived from an EMBL/GenBank/DDBJ whole genome shotgun (WGS) entry which is preliminary data.</text>
</comment>
<keyword evidence="16" id="KW-0675">Receptor</keyword>
<dbReference type="SMART" id="SM00248">
    <property type="entry name" value="ANK"/>
    <property type="match status" value="5"/>
</dbReference>
<proteinExistence type="predicted"/>
<dbReference type="PROSITE" id="PS50088">
    <property type="entry name" value="ANK_REPEAT"/>
    <property type="match status" value="2"/>
</dbReference>
<evidence type="ECO:0000256" key="5">
    <source>
        <dbReference type="ARBA" id="ARBA00022673"/>
    </source>
</evidence>
<comment type="subcellular location">
    <subcellularLocation>
        <location evidence="1">Cell membrane</location>
        <topology evidence="1">Multi-pass membrane protein</topology>
    </subcellularLocation>
</comment>
<organism evidence="16 17">
    <name type="scientific">Trichinella zimbabwensis</name>
    <dbReference type="NCBI Taxonomy" id="268475"/>
    <lineage>
        <taxon>Eukaryota</taxon>
        <taxon>Metazoa</taxon>
        <taxon>Ecdysozoa</taxon>
        <taxon>Nematoda</taxon>
        <taxon>Enoplea</taxon>
        <taxon>Dorylaimia</taxon>
        <taxon>Trichinellida</taxon>
        <taxon>Trichinellidae</taxon>
        <taxon>Trichinella</taxon>
    </lineage>
</organism>
<keyword evidence="6 14" id="KW-0812">Transmembrane</keyword>
<evidence type="ECO:0000256" key="11">
    <source>
        <dbReference type="ARBA" id="ARBA00023136"/>
    </source>
</evidence>
<evidence type="ECO:0000256" key="3">
    <source>
        <dbReference type="ARBA" id="ARBA00022475"/>
    </source>
</evidence>
<dbReference type="Pfam" id="PF12796">
    <property type="entry name" value="Ank_2"/>
    <property type="match status" value="2"/>
</dbReference>
<keyword evidence="9 14" id="KW-1133">Transmembrane helix</keyword>
<keyword evidence="2" id="KW-0813">Transport</keyword>
<evidence type="ECO:0000256" key="12">
    <source>
        <dbReference type="ARBA" id="ARBA00023303"/>
    </source>
</evidence>
<feature type="repeat" description="ANK" evidence="13">
    <location>
        <begin position="224"/>
        <end position="256"/>
    </location>
</feature>
<feature type="repeat" description="ANK" evidence="13">
    <location>
        <begin position="325"/>
        <end position="357"/>
    </location>
</feature>
<evidence type="ECO:0000313" key="17">
    <source>
        <dbReference type="Proteomes" id="UP000055024"/>
    </source>
</evidence>
<name>A0A0V1I698_9BILA</name>
<keyword evidence="10" id="KW-0406">Ion transport</keyword>
<evidence type="ECO:0000256" key="8">
    <source>
        <dbReference type="ARBA" id="ARBA00022837"/>
    </source>
</evidence>
<dbReference type="STRING" id="268475.A0A0V1I698"/>
<feature type="transmembrane region" description="Helical" evidence="14">
    <location>
        <begin position="576"/>
        <end position="596"/>
    </location>
</feature>
<dbReference type="SUPFAM" id="SSF48403">
    <property type="entry name" value="Ankyrin repeat"/>
    <property type="match status" value="1"/>
</dbReference>
<dbReference type="Gene3D" id="1.25.40.20">
    <property type="entry name" value="Ankyrin repeat-containing domain"/>
    <property type="match status" value="1"/>
</dbReference>